<proteinExistence type="predicted"/>
<reference evidence="2 3" key="1">
    <citation type="submission" date="2016-07" db="EMBL/GenBank/DDBJ databases">
        <title>Genome analysis of Sphingobacterium siyangense T12B17.</title>
        <authorList>
            <person name="Xu D."/>
            <person name="Su Y."/>
            <person name="Zheng S."/>
        </authorList>
    </citation>
    <scope>NUCLEOTIDE SEQUENCE [LARGE SCALE GENOMIC DNA]</scope>
    <source>
        <strain evidence="2 3">T12B17</strain>
    </source>
</reference>
<dbReference type="Gene3D" id="3.40.50.300">
    <property type="entry name" value="P-loop containing nucleotide triphosphate hydrolases"/>
    <property type="match status" value="1"/>
</dbReference>
<dbReference type="PANTHER" id="PTHR32182:SF22">
    <property type="entry name" value="ATP-DEPENDENT ENDONUCLEASE, OLD FAMILY-RELATED"/>
    <property type="match status" value="1"/>
</dbReference>
<accession>A0A420G0H2</accession>
<feature type="domain" description="Protein CR006 P-loop" evidence="1">
    <location>
        <begin position="26"/>
        <end position="762"/>
    </location>
</feature>
<keyword evidence="3" id="KW-1185">Reference proteome</keyword>
<dbReference type="InterPro" id="IPR026866">
    <property type="entry name" value="CR006_AAA"/>
</dbReference>
<evidence type="ECO:0000313" key="3">
    <source>
        <dbReference type="Proteomes" id="UP000286402"/>
    </source>
</evidence>
<dbReference type="GO" id="GO:0000731">
    <property type="term" value="P:DNA synthesis involved in DNA repair"/>
    <property type="evidence" value="ECO:0007669"/>
    <property type="project" value="TreeGrafter"/>
</dbReference>
<dbReference type="Pfam" id="PF13166">
    <property type="entry name" value="AAA_13"/>
    <property type="match status" value="1"/>
</dbReference>
<organism evidence="2 3">
    <name type="scientific">Sphingobacterium siyangense</name>
    <dbReference type="NCBI Taxonomy" id="459529"/>
    <lineage>
        <taxon>Bacteria</taxon>
        <taxon>Pseudomonadati</taxon>
        <taxon>Bacteroidota</taxon>
        <taxon>Sphingobacteriia</taxon>
        <taxon>Sphingobacteriales</taxon>
        <taxon>Sphingobacteriaceae</taxon>
        <taxon>Sphingobacterium</taxon>
    </lineage>
</organism>
<dbReference type="PANTHER" id="PTHR32182">
    <property type="entry name" value="DNA REPLICATION AND REPAIR PROTEIN RECF"/>
    <property type="match status" value="1"/>
</dbReference>
<dbReference type="RefSeq" id="WP_120333817.1">
    <property type="nucleotide sequence ID" value="NZ_MCAQ01000007.1"/>
</dbReference>
<name>A0A420G0H2_9SPHI</name>
<dbReference type="GO" id="GO:0006302">
    <property type="term" value="P:double-strand break repair"/>
    <property type="evidence" value="ECO:0007669"/>
    <property type="project" value="TreeGrafter"/>
</dbReference>
<evidence type="ECO:0000313" key="2">
    <source>
        <dbReference type="EMBL" id="RKF38687.1"/>
    </source>
</evidence>
<dbReference type="AlphaFoldDB" id="A0A420G0H2"/>
<dbReference type="InterPro" id="IPR027417">
    <property type="entry name" value="P-loop_NTPase"/>
</dbReference>
<gene>
    <name evidence="2" type="ORF">BCY89_26860</name>
</gene>
<sequence>MITKIDIPNFGLYKNYIWDKSIGREEIFGKLNIIYGRNYSGKTTLSRIFKCIEDQSLHKNYDTGSFNITLSGEAKLSSQDFNTDFIFRVYNSDFVRENLSWLHNEDGSIKPFTIIGAKNVELERKLEEIKQKLGSEDERQGLLFSIYEKEGELNEVASNHLKKHGDLETKLRSRANDRIKVTPYLFVPTKSKKTYSISDIKSEIESIKDNLSEFLLVEAESESLKSILGDKPLINIELLKEFRPNFSQHYESVEKIVSKSIKPSVAIRDLIEDNLLQEWVRQGIEKHKGIRETCAFCGANLSPAIWEKLDEHFSKESEDLRAEIIRTIGLLESAKTKLGEFVHLKKEEFYSSLHEEYDRVNQQWNSAMEGYRYSLDQLILGLNSRKDDIFKTIQLDNIEDHSESIFNVIKEFNKLIESNNDKSTSLELDQETARTSLRKYDIAQYLIDIEYENLIAEIKQEEEKVKRIDTFITPLKTEIEILLAEKDSLESQAKNESRGAELVNEHLSHFFGHNTLRLVAFDEEEGVRFKIQREGIDANNLSEGECSLISFCYFIAKIQDELEDEIKQNKLIIYIDDPMSSLDSNHIFFMFSLIEAVIARPEKYAQLFISTHNLDFLKYLRSLTRPRGKKNDIKHLLIERKSNDCTILRLAPTYLKNYVTEFNYLFEQIYTCSGAAENSISHDYQYNFGNNMRKFLEAYLFYKYPSHNITNDQRIRKYFNNDTVTVTLINRITNEYSHLKDNFDRSLVPLDIAEIRKISELVLNRIKSDDPDQFDALLESIGIQRTALANQGN</sequence>
<protein>
    <recommendedName>
        <fullName evidence="1">Protein CR006 P-loop domain-containing protein</fullName>
    </recommendedName>
</protein>
<evidence type="ECO:0000259" key="1">
    <source>
        <dbReference type="Pfam" id="PF13166"/>
    </source>
</evidence>
<dbReference type="EMBL" id="MCAQ01000007">
    <property type="protein sequence ID" value="RKF38687.1"/>
    <property type="molecule type" value="Genomic_DNA"/>
</dbReference>
<dbReference type="Proteomes" id="UP000286402">
    <property type="component" value="Unassembled WGS sequence"/>
</dbReference>
<comment type="caution">
    <text evidence="2">The sequence shown here is derived from an EMBL/GenBank/DDBJ whole genome shotgun (WGS) entry which is preliminary data.</text>
</comment>
<dbReference type="SUPFAM" id="SSF52540">
    <property type="entry name" value="P-loop containing nucleoside triphosphate hydrolases"/>
    <property type="match status" value="1"/>
</dbReference>